<dbReference type="SUPFAM" id="SSF50249">
    <property type="entry name" value="Nucleic acid-binding proteins"/>
    <property type="match status" value="1"/>
</dbReference>
<dbReference type="InterPro" id="IPR010280">
    <property type="entry name" value="U5_MeTrfase_fam"/>
</dbReference>
<dbReference type="InterPro" id="IPR029063">
    <property type="entry name" value="SAM-dependent_MTases_sf"/>
</dbReference>
<dbReference type="RefSeq" id="WP_268057285.1">
    <property type="nucleotide sequence ID" value="NZ_JAPOHA010000003.1"/>
</dbReference>
<keyword evidence="1 4" id="KW-0489">Methyltransferase</keyword>
<dbReference type="EC" id="2.1.1.190" evidence="7"/>
<dbReference type="Gene3D" id="2.40.50.140">
    <property type="entry name" value="Nucleic acid-binding proteins"/>
    <property type="match status" value="1"/>
</dbReference>
<dbReference type="Proteomes" id="UP001082703">
    <property type="component" value="Unassembled WGS sequence"/>
</dbReference>
<feature type="binding site" evidence="4">
    <location>
        <position position="314"/>
    </location>
    <ligand>
        <name>S-adenosyl-L-methionine</name>
        <dbReference type="ChEBI" id="CHEBI:59789"/>
    </ligand>
</feature>
<feature type="binding site" evidence="4">
    <location>
        <position position="335"/>
    </location>
    <ligand>
        <name>S-adenosyl-L-methionine</name>
        <dbReference type="ChEBI" id="CHEBI:59789"/>
    </ligand>
</feature>
<name>A0ABT4BR44_9FIRM</name>
<evidence type="ECO:0000256" key="3">
    <source>
        <dbReference type="ARBA" id="ARBA00022691"/>
    </source>
</evidence>
<sequence>MDLKKNDLIDLEITGYTAQGSGVGRYQDIAVFVPLAAKGDRLRVKILKTAKTYAFGRIDQIIEASKERIALDCAQFAQCGGCVYRHIEYSAELKAKQQMVRDALERIGGFRDIALQPIVGAKDPDHYRNKAQIPIGRGPDGAIRMGFFASHSHRIIPCEECLLQPAEFTAAMNAFQQWANQSGEAVYEEETGKGRLRHLYLRKANATGEVMVCVVVNGNGLYHEPELVEILKEKVPGLKSVIINVNREKTNVILGKKCRTVWGSDTITDTLCGLHFRISPMSFYQVNRDQAERLYTLAGEYAGLTGKETLLDLYCGTGTIGLSMAKNAAKVIGVEIVEQAVEDAKKNAQENQIDNAEFFCADAAKAASMLKNRGERPDVVVIDPPRKGCDASLIETIAEMAPQRVVYVSCDPATLARDLKLFAQKGYAPQEATPVDMFPRTAHTEAVCLLEHEKSIDK</sequence>
<dbReference type="Pfam" id="PF01938">
    <property type="entry name" value="TRAM"/>
    <property type="match status" value="1"/>
</dbReference>
<dbReference type="PROSITE" id="PS51687">
    <property type="entry name" value="SAM_MT_RNA_M5U"/>
    <property type="match status" value="1"/>
</dbReference>
<dbReference type="InterPro" id="IPR002792">
    <property type="entry name" value="TRAM_dom"/>
</dbReference>
<dbReference type="Gene3D" id="2.40.50.1070">
    <property type="match status" value="1"/>
</dbReference>
<feature type="active site" description="Nucleophile" evidence="4">
    <location>
        <position position="410"/>
    </location>
</feature>
<dbReference type="EMBL" id="JAPOHA010000003">
    <property type="protein sequence ID" value="MCY1713279.1"/>
    <property type="molecule type" value="Genomic_DNA"/>
</dbReference>
<reference evidence="7 8" key="1">
    <citation type="submission" date="2022-11" db="EMBL/GenBank/DDBJ databases">
        <authorList>
            <person name="Caiyu Z."/>
        </authorList>
    </citation>
    <scope>NUCLEOTIDE SEQUENCE [LARGE SCALE GENOMIC DNA]</scope>
    <source>
        <strain evidence="7 8">YR-4</strain>
    </source>
</reference>
<dbReference type="GO" id="GO:0008168">
    <property type="term" value="F:methyltransferase activity"/>
    <property type="evidence" value="ECO:0007669"/>
    <property type="project" value="UniProtKB-KW"/>
</dbReference>
<dbReference type="PROSITE" id="PS50926">
    <property type="entry name" value="TRAM"/>
    <property type="match status" value="1"/>
</dbReference>
<comment type="caution">
    <text evidence="7">The sequence shown here is derived from an EMBL/GenBank/DDBJ whole genome shotgun (WGS) entry which is preliminary data.</text>
</comment>
<evidence type="ECO:0000313" key="8">
    <source>
        <dbReference type="Proteomes" id="UP001082703"/>
    </source>
</evidence>
<proteinExistence type="inferred from homology"/>
<dbReference type="Pfam" id="PF05958">
    <property type="entry name" value="tRNA_U5-meth_tr"/>
    <property type="match status" value="1"/>
</dbReference>
<accession>A0ABT4BR44</accession>
<keyword evidence="8" id="KW-1185">Reference proteome</keyword>
<keyword evidence="2 4" id="KW-0808">Transferase</keyword>
<dbReference type="InterPro" id="IPR012340">
    <property type="entry name" value="NA-bd_OB-fold"/>
</dbReference>
<protein>
    <submittedName>
        <fullName evidence="7">23S rRNA (Uracil(1939)-C(5))-methyltransferase RlmD</fullName>
        <ecNumber evidence="7">2.1.1.190</ecNumber>
    </submittedName>
</protein>
<comment type="similarity">
    <text evidence="4">Belongs to the class I-like SAM-binding methyltransferase superfamily. RNA M5U methyltransferase family.</text>
</comment>
<dbReference type="InterPro" id="IPR030390">
    <property type="entry name" value="MeTrfase_TrmA_AS"/>
</dbReference>
<feature type="binding site" evidence="4">
    <location>
        <position position="285"/>
    </location>
    <ligand>
        <name>S-adenosyl-L-methionine</name>
        <dbReference type="ChEBI" id="CHEBI:59789"/>
    </ligand>
</feature>
<dbReference type="PROSITE" id="PS01230">
    <property type="entry name" value="TRMA_1"/>
    <property type="match status" value="1"/>
</dbReference>
<evidence type="ECO:0000256" key="2">
    <source>
        <dbReference type="ARBA" id="ARBA00022679"/>
    </source>
</evidence>
<evidence type="ECO:0000256" key="1">
    <source>
        <dbReference type="ARBA" id="ARBA00022603"/>
    </source>
</evidence>
<feature type="active site" evidence="5">
    <location>
        <position position="410"/>
    </location>
</feature>
<evidence type="ECO:0000256" key="4">
    <source>
        <dbReference type="PROSITE-ProRule" id="PRU01024"/>
    </source>
</evidence>
<evidence type="ECO:0000259" key="6">
    <source>
        <dbReference type="PROSITE" id="PS50926"/>
    </source>
</evidence>
<dbReference type="GO" id="GO:0032259">
    <property type="term" value="P:methylation"/>
    <property type="evidence" value="ECO:0007669"/>
    <property type="project" value="UniProtKB-KW"/>
</dbReference>
<dbReference type="NCBIfam" id="TIGR00479">
    <property type="entry name" value="rumA"/>
    <property type="match status" value="1"/>
</dbReference>
<organism evidence="7 8">
    <name type="scientific">Caproiciproducens galactitolivorans</name>
    <dbReference type="NCBI Taxonomy" id="642589"/>
    <lineage>
        <taxon>Bacteria</taxon>
        <taxon>Bacillati</taxon>
        <taxon>Bacillota</taxon>
        <taxon>Clostridia</taxon>
        <taxon>Eubacteriales</taxon>
        <taxon>Acutalibacteraceae</taxon>
        <taxon>Caproiciproducens</taxon>
    </lineage>
</organism>
<keyword evidence="3 4" id="KW-0949">S-adenosyl-L-methionine</keyword>
<dbReference type="Gene3D" id="3.40.50.150">
    <property type="entry name" value="Vaccinia Virus protein VP39"/>
    <property type="match status" value="1"/>
</dbReference>
<dbReference type="CDD" id="cd02440">
    <property type="entry name" value="AdoMet_MTases"/>
    <property type="match status" value="1"/>
</dbReference>
<feature type="domain" description="TRAM" evidence="6">
    <location>
        <begin position="2"/>
        <end position="60"/>
    </location>
</feature>
<gene>
    <name evidence="7" type="primary">rlmD</name>
    <name evidence="7" type="ORF">OUY18_03280</name>
</gene>
<feature type="binding site" evidence="4">
    <location>
        <position position="383"/>
    </location>
    <ligand>
        <name>S-adenosyl-L-methionine</name>
        <dbReference type="ChEBI" id="CHEBI:59789"/>
    </ligand>
</feature>
<dbReference type="SUPFAM" id="SSF53335">
    <property type="entry name" value="S-adenosyl-L-methionine-dependent methyltransferases"/>
    <property type="match status" value="1"/>
</dbReference>
<evidence type="ECO:0000313" key="7">
    <source>
        <dbReference type="EMBL" id="MCY1713279.1"/>
    </source>
</evidence>
<dbReference type="PANTHER" id="PTHR11061">
    <property type="entry name" value="RNA M5U METHYLTRANSFERASE"/>
    <property type="match status" value="1"/>
</dbReference>
<evidence type="ECO:0000256" key="5">
    <source>
        <dbReference type="PROSITE-ProRule" id="PRU10015"/>
    </source>
</evidence>
<dbReference type="PANTHER" id="PTHR11061:SF30">
    <property type="entry name" value="TRNA (URACIL(54)-C(5))-METHYLTRANSFERASE"/>
    <property type="match status" value="1"/>
</dbReference>